<protein>
    <submittedName>
        <fullName evidence="3">Uncharacterized protein</fullName>
    </submittedName>
</protein>
<keyword evidence="4" id="KW-1185">Reference proteome</keyword>
<accession>A0ABY2JBT4</accession>
<feature type="compositionally biased region" description="Low complexity" evidence="1">
    <location>
        <begin position="17"/>
        <end position="31"/>
    </location>
</feature>
<evidence type="ECO:0000256" key="2">
    <source>
        <dbReference type="SAM" id="Phobius"/>
    </source>
</evidence>
<keyword evidence="2" id="KW-0812">Transmembrane</keyword>
<feature type="region of interest" description="Disordered" evidence="1">
    <location>
        <begin position="1"/>
        <end position="40"/>
    </location>
</feature>
<feature type="transmembrane region" description="Helical" evidence="2">
    <location>
        <begin position="50"/>
        <end position="76"/>
    </location>
</feature>
<proteinExistence type="predicted"/>
<organism evidence="3 4">
    <name type="scientific">Cryobacterium sandaracinum</name>
    <dbReference type="NCBI Taxonomy" id="1259247"/>
    <lineage>
        <taxon>Bacteria</taxon>
        <taxon>Bacillati</taxon>
        <taxon>Actinomycetota</taxon>
        <taxon>Actinomycetes</taxon>
        <taxon>Micrococcales</taxon>
        <taxon>Microbacteriaceae</taxon>
        <taxon>Cryobacterium</taxon>
    </lineage>
</organism>
<reference evidence="3 4" key="1">
    <citation type="submission" date="2019-03" db="EMBL/GenBank/DDBJ databases">
        <title>Genomics of glacier-inhabiting Cryobacterium strains.</title>
        <authorList>
            <person name="Liu Q."/>
            <person name="Xin Y.-H."/>
        </authorList>
    </citation>
    <scope>NUCLEOTIDE SEQUENCE [LARGE SCALE GENOMIC DNA]</scope>
    <source>
        <strain evidence="3 4">TMT2-16</strain>
    </source>
</reference>
<evidence type="ECO:0000313" key="4">
    <source>
        <dbReference type="Proteomes" id="UP000297851"/>
    </source>
</evidence>
<gene>
    <name evidence="3" type="ORF">E3T25_08920</name>
</gene>
<evidence type="ECO:0000313" key="3">
    <source>
        <dbReference type="EMBL" id="TFD02430.1"/>
    </source>
</evidence>
<name>A0ABY2JBT4_9MICO</name>
<dbReference type="RefSeq" id="WP_134373732.1">
    <property type="nucleotide sequence ID" value="NZ_SOGO01000025.1"/>
</dbReference>
<dbReference type="EMBL" id="SOGO01000025">
    <property type="protein sequence ID" value="TFD02430.1"/>
    <property type="molecule type" value="Genomic_DNA"/>
</dbReference>
<keyword evidence="2" id="KW-0472">Membrane</keyword>
<comment type="caution">
    <text evidence="3">The sequence shown here is derived from an EMBL/GenBank/DDBJ whole genome shotgun (WGS) entry which is preliminary data.</text>
</comment>
<evidence type="ECO:0000256" key="1">
    <source>
        <dbReference type="SAM" id="MobiDB-lite"/>
    </source>
</evidence>
<sequence>MTPQENSTASTEALAGSTTDAVAPTVAAAPSTPAPLPTSPPAFSPREVRVGAVGLAIGLVVGVVGSLLMASVAGGLGSIALGNPMADAAATCEVETNPWITVGDEGRSISMQSEGEEAAGANFDDLACVLLELDTPDSVINRIDSTRALDGRQTGTWEDYSASWGYHPDNGLDIVIEMPAY</sequence>
<keyword evidence="2" id="KW-1133">Transmembrane helix</keyword>
<feature type="compositionally biased region" description="Polar residues" evidence="1">
    <location>
        <begin position="1"/>
        <end position="11"/>
    </location>
</feature>
<dbReference type="Proteomes" id="UP000297851">
    <property type="component" value="Unassembled WGS sequence"/>
</dbReference>